<evidence type="ECO:0000313" key="1">
    <source>
        <dbReference type="EMBL" id="GAA4236268.1"/>
    </source>
</evidence>
<dbReference type="PROSITE" id="PS51257">
    <property type="entry name" value="PROKAR_LIPOPROTEIN"/>
    <property type="match status" value="1"/>
</dbReference>
<protein>
    <submittedName>
        <fullName evidence="1">SusD/RagB family nutrient-binding outer membrane lipoprotein</fullName>
    </submittedName>
</protein>
<proteinExistence type="predicted"/>
<keyword evidence="2" id="KW-1185">Reference proteome</keyword>
<dbReference type="Pfam" id="PF12771">
    <property type="entry name" value="SusD-like_2"/>
    <property type="match status" value="1"/>
</dbReference>
<dbReference type="Gene3D" id="1.25.40.390">
    <property type="match status" value="1"/>
</dbReference>
<dbReference type="Proteomes" id="UP001501496">
    <property type="component" value="Unassembled WGS sequence"/>
</dbReference>
<dbReference type="InterPro" id="IPR011990">
    <property type="entry name" value="TPR-like_helical_dom_sf"/>
</dbReference>
<evidence type="ECO:0000313" key="2">
    <source>
        <dbReference type="Proteomes" id="UP001501496"/>
    </source>
</evidence>
<sequence length="486" mass="53506">MKNKINIFLILLLTLGFSCNDSLEEVNVDPNTFPSAGDPQVLSSAIGFMGYIVETDLNYSESFLWSQYYTWGIGVSIGNEERYVAQPGDYNGYWQRAYANSLTDLNYITKNSNSAAYKGIASVLKAYLFQGLVDHFGDVPYTEALSGAIEDGSNLTPNYDSAETVIYPDLVSLLDTALAELSLANANTVGADDFIFKGDISKWIKFANSLKLRILMRTSEVSPQGPAIQALINSGSFIESEDDMPFIPFSGNSGDQNPMFARAESGVGMFYFASNASLNLLESLSDPRAEVLYTKATSGTFEGSLRGIDQGTIDDEPFTAPASDYSMASEYAYSETKPVILMSPWEVWFLRAEADARYSTSDDAETAFNTAIELNFDYMDVADAATYVTSLDFAGAATLDDQLDLIGIQKWISLNGTQEDEGWIESRRFDRPASRIFTDGIFQTPPSSVLASGTFPSSWLYPESERSFNPNALPQRTITDAIFWDN</sequence>
<dbReference type="InterPro" id="IPR041662">
    <property type="entry name" value="SusD-like_2"/>
</dbReference>
<keyword evidence="1" id="KW-0449">Lipoprotein</keyword>
<organism evidence="1 2">
    <name type="scientific">Postechiella marina</name>
    <dbReference type="NCBI Taxonomy" id="943941"/>
    <lineage>
        <taxon>Bacteria</taxon>
        <taxon>Pseudomonadati</taxon>
        <taxon>Bacteroidota</taxon>
        <taxon>Flavobacteriia</taxon>
        <taxon>Flavobacteriales</taxon>
        <taxon>Flavobacteriaceae</taxon>
        <taxon>Postechiella</taxon>
    </lineage>
</organism>
<dbReference type="EMBL" id="BAABCA010000004">
    <property type="protein sequence ID" value="GAA4236268.1"/>
    <property type="molecule type" value="Genomic_DNA"/>
</dbReference>
<gene>
    <name evidence="1" type="ORF">GCM10022291_20210</name>
</gene>
<accession>A0ABP8C9U5</accession>
<reference evidence="2" key="1">
    <citation type="journal article" date="2019" name="Int. J. Syst. Evol. Microbiol.">
        <title>The Global Catalogue of Microorganisms (GCM) 10K type strain sequencing project: providing services to taxonomists for standard genome sequencing and annotation.</title>
        <authorList>
            <consortium name="The Broad Institute Genomics Platform"/>
            <consortium name="The Broad Institute Genome Sequencing Center for Infectious Disease"/>
            <person name="Wu L."/>
            <person name="Ma J."/>
        </authorList>
    </citation>
    <scope>NUCLEOTIDE SEQUENCE [LARGE SCALE GENOMIC DNA]</scope>
    <source>
        <strain evidence="2">JCM 17630</strain>
    </source>
</reference>
<dbReference type="SUPFAM" id="SSF48452">
    <property type="entry name" value="TPR-like"/>
    <property type="match status" value="1"/>
</dbReference>
<dbReference type="RefSeq" id="WP_344788091.1">
    <property type="nucleotide sequence ID" value="NZ_BAABCA010000004.1"/>
</dbReference>
<name>A0ABP8C9U5_9FLAO</name>
<comment type="caution">
    <text evidence="1">The sequence shown here is derived from an EMBL/GenBank/DDBJ whole genome shotgun (WGS) entry which is preliminary data.</text>
</comment>